<reference evidence="1" key="1">
    <citation type="submission" date="2023-03" db="EMBL/GenBank/DDBJ databases">
        <title>Actinoallomurus iriomotensis NBRC 103681.</title>
        <authorList>
            <person name="Ichikawa N."/>
            <person name="Sato H."/>
            <person name="Tonouchi N."/>
        </authorList>
    </citation>
    <scope>NUCLEOTIDE SEQUENCE</scope>
    <source>
        <strain evidence="1">NBRC 103681</strain>
    </source>
</reference>
<evidence type="ECO:0000313" key="1">
    <source>
        <dbReference type="EMBL" id="GLY74986.1"/>
    </source>
</evidence>
<comment type="caution">
    <text evidence="1">The sequence shown here is derived from an EMBL/GenBank/DDBJ whole genome shotgun (WGS) entry which is preliminary data.</text>
</comment>
<protein>
    <submittedName>
        <fullName evidence="1">Uncharacterized protein</fullName>
    </submittedName>
</protein>
<sequence>MNQTRPATEPLAQASYIGSTTEELARKKRGDRIAAGVDQKTLFPRRGKVTLRSEHLVLEGWGDEGDLVLRPADIASIANEFTELYGRFLGGLLNAGKPLILDTAIVGEIYLMIDHKTFLETTSNRKWAKLLNAWLHSAN</sequence>
<name>A0A9W6RF74_9ACTN</name>
<evidence type="ECO:0000313" key="2">
    <source>
        <dbReference type="Proteomes" id="UP001165135"/>
    </source>
</evidence>
<gene>
    <name evidence="1" type="ORF">Airi01_032530</name>
</gene>
<accession>A0A9W6RF74</accession>
<dbReference type="AlphaFoldDB" id="A0A9W6RF74"/>
<organism evidence="1 2">
    <name type="scientific">Actinoallomurus iriomotensis</name>
    <dbReference type="NCBI Taxonomy" id="478107"/>
    <lineage>
        <taxon>Bacteria</taxon>
        <taxon>Bacillati</taxon>
        <taxon>Actinomycetota</taxon>
        <taxon>Actinomycetes</taxon>
        <taxon>Streptosporangiales</taxon>
        <taxon>Thermomonosporaceae</taxon>
        <taxon>Actinoallomurus</taxon>
    </lineage>
</organism>
<proteinExistence type="predicted"/>
<dbReference type="EMBL" id="BSTJ01000003">
    <property type="protein sequence ID" value="GLY74986.1"/>
    <property type="molecule type" value="Genomic_DNA"/>
</dbReference>
<dbReference type="RefSeq" id="WP_285621363.1">
    <property type="nucleotide sequence ID" value="NZ_BSTJ01000003.1"/>
</dbReference>
<dbReference type="Proteomes" id="UP001165135">
    <property type="component" value="Unassembled WGS sequence"/>
</dbReference>